<gene>
    <name evidence="1" type="ORF">L21TH_0309</name>
</gene>
<name>R1AY68_9FIRM</name>
<sequence length="134" mass="15999">MEIKDLHGKYFLKVDLERNLVYEKPIGYWTSEDVKRLHNDYVEKIVPLFNGEEWAKLCDLSAYKVSMITEDIQDHVEWGWKNAFTTAATVLDKYDNYRSVIELQMKIAAKDKSFKQEFFYKIENAEKWLKTQGF</sequence>
<evidence type="ECO:0000313" key="2">
    <source>
        <dbReference type="Proteomes" id="UP000013378"/>
    </source>
</evidence>
<organism evidence="1 2">
    <name type="scientific">Caldisalinibacter kiritimatiensis</name>
    <dbReference type="NCBI Taxonomy" id="1304284"/>
    <lineage>
        <taxon>Bacteria</taxon>
        <taxon>Bacillati</taxon>
        <taxon>Bacillota</taxon>
        <taxon>Tissierellia</taxon>
        <taxon>Tissierellales</taxon>
        <taxon>Thermohalobacteraceae</taxon>
        <taxon>Caldisalinibacter</taxon>
    </lineage>
</organism>
<keyword evidence="2" id="KW-1185">Reference proteome</keyword>
<dbReference type="RefSeq" id="WP_006307397.1">
    <property type="nucleotide sequence ID" value="NZ_ARZA01000046.1"/>
</dbReference>
<protein>
    <recommendedName>
        <fullName evidence="3">STAS/SEC14 domain-containing protein</fullName>
    </recommendedName>
</protein>
<evidence type="ECO:0000313" key="1">
    <source>
        <dbReference type="EMBL" id="EOD01617.1"/>
    </source>
</evidence>
<proteinExistence type="predicted"/>
<evidence type="ECO:0008006" key="3">
    <source>
        <dbReference type="Google" id="ProtNLM"/>
    </source>
</evidence>
<dbReference type="OrthoDB" id="2047045at2"/>
<comment type="caution">
    <text evidence="1">The sequence shown here is derived from an EMBL/GenBank/DDBJ whole genome shotgun (WGS) entry which is preliminary data.</text>
</comment>
<reference evidence="1 2" key="1">
    <citation type="journal article" date="2015" name="Geomicrobiol. J.">
        <title>Caldisalinibacter kiritimatiensis gen. nov., sp. nov., a moderately thermohalophilic thiosulfate-reducing bacterium from a hypersaline microbial mat.</title>
        <authorList>
            <person name="Ben Hania W."/>
            <person name="Joseph M."/>
            <person name="Fiebig A."/>
            <person name="Bunk B."/>
            <person name="Klenk H.-P."/>
            <person name="Fardeau M.-L."/>
            <person name="Spring S."/>
        </authorList>
    </citation>
    <scope>NUCLEOTIDE SEQUENCE [LARGE SCALE GENOMIC DNA]</scope>
    <source>
        <strain evidence="1 2">L21-TH-D2</strain>
    </source>
</reference>
<dbReference type="Proteomes" id="UP000013378">
    <property type="component" value="Unassembled WGS sequence"/>
</dbReference>
<dbReference type="AlphaFoldDB" id="R1AY68"/>
<dbReference type="EMBL" id="ARZA01000046">
    <property type="protein sequence ID" value="EOD01617.1"/>
    <property type="molecule type" value="Genomic_DNA"/>
</dbReference>
<accession>R1AY68</accession>
<dbReference type="eggNOG" id="ENOG5033NR6">
    <property type="taxonomic scope" value="Bacteria"/>
</dbReference>
<dbReference type="STRING" id="1304284.L21TH_0309"/>